<dbReference type="SUPFAM" id="SSF52540">
    <property type="entry name" value="P-loop containing nucleoside triphosphate hydrolases"/>
    <property type="match status" value="1"/>
</dbReference>
<dbReference type="InterPro" id="IPR005225">
    <property type="entry name" value="Small_GTP-bd"/>
</dbReference>
<accession>A0A8T7M3D4</accession>
<dbReference type="InterPro" id="IPR004161">
    <property type="entry name" value="EFTu-like_2"/>
</dbReference>
<organism evidence="14 16">
    <name type="scientific">Candidatus Chlorohelix allophototropha</name>
    <dbReference type="NCBI Taxonomy" id="3003348"/>
    <lineage>
        <taxon>Bacteria</taxon>
        <taxon>Bacillati</taxon>
        <taxon>Chloroflexota</taxon>
        <taxon>Chloroflexia</taxon>
        <taxon>Candidatus Chloroheliales</taxon>
        <taxon>Candidatus Chloroheliaceae</taxon>
        <taxon>Candidatus Chlorohelix</taxon>
    </lineage>
</organism>
<dbReference type="GO" id="GO:0003746">
    <property type="term" value="F:translation elongation factor activity"/>
    <property type="evidence" value="ECO:0007669"/>
    <property type="project" value="UniProtKB-UniRule"/>
</dbReference>
<keyword evidence="6 12" id="KW-0342">GTP-binding</keyword>
<dbReference type="FunFam" id="3.30.70.240:FF:000007">
    <property type="entry name" value="Translation factor GUF1, mitochondrial"/>
    <property type="match status" value="1"/>
</dbReference>
<dbReference type="PRINTS" id="PR00315">
    <property type="entry name" value="ELONGATNFCT"/>
</dbReference>
<dbReference type="PROSITE" id="PS00301">
    <property type="entry name" value="G_TR_1"/>
    <property type="match status" value="1"/>
</dbReference>
<dbReference type="NCBIfam" id="TIGR01393">
    <property type="entry name" value="lepA"/>
    <property type="match status" value="1"/>
</dbReference>
<dbReference type="Gene3D" id="3.40.50.300">
    <property type="entry name" value="P-loop containing nucleotide triphosphate hydrolases"/>
    <property type="match status" value="1"/>
</dbReference>
<dbReference type="InterPro" id="IPR035654">
    <property type="entry name" value="LepA_IV"/>
</dbReference>
<evidence type="ECO:0000256" key="2">
    <source>
        <dbReference type="ARBA" id="ARBA00022475"/>
    </source>
</evidence>
<keyword evidence="2 12" id="KW-1003">Cell membrane</keyword>
<evidence type="ECO:0000313" key="16">
    <source>
        <dbReference type="Proteomes" id="UP000521676"/>
    </source>
</evidence>
<dbReference type="PANTHER" id="PTHR43512:SF4">
    <property type="entry name" value="TRANSLATION FACTOR GUF1 HOMOLOG, CHLOROPLASTIC"/>
    <property type="match status" value="1"/>
</dbReference>
<evidence type="ECO:0000256" key="12">
    <source>
        <dbReference type="HAMAP-Rule" id="MF_00071"/>
    </source>
</evidence>
<dbReference type="HAMAP" id="MF_00071">
    <property type="entry name" value="LepA"/>
    <property type="match status" value="1"/>
</dbReference>
<dbReference type="AlphaFoldDB" id="A0A8T7M3D4"/>
<dbReference type="Proteomes" id="UP000521676">
    <property type="component" value="Unassembled WGS sequence"/>
</dbReference>
<dbReference type="GO" id="GO:0003924">
    <property type="term" value="F:GTPase activity"/>
    <property type="evidence" value="ECO:0007669"/>
    <property type="project" value="UniProtKB-UniRule"/>
</dbReference>
<reference evidence="14 16" key="1">
    <citation type="submission" date="2020-06" db="EMBL/GenBank/DDBJ databases">
        <title>Anoxygenic phototrophic Chloroflexota member uses a Type I reaction center.</title>
        <authorList>
            <person name="Tsuji J.M."/>
            <person name="Shaw N.A."/>
            <person name="Nagashima S."/>
            <person name="Venkiteswaran J."/>
            <person name="Schiff S.L."/>
            <person name="Hanada S."/>
            <person name="Tank M."/>
            <person name="Neufeld J.D."/>
        </authorList>
    </citation>
    <scope>NUCLEOTIDE SEQUENCE [LARGE SCALE GENOMIC DNA]</scope>
    <source>
        <strain evidence="14">L227-S17</strain>
    </source>
</reference>
<dbReference type="PANTHER" id="PTHR43512">
    <property type="entry name" value="TRANSLATION FACTOR GUF1-RELATED"/>
    <property type="match status" value="1"/>
</dbReference>
<dbReference type="Pfam" id="PF03144">
    <property type="entry name" value="GTP_EFTU_D2"/>
    <property type="match status" value="1"/>
</dbReference>
<dbReference type="FunFam" id="3.30.70.870:FF:000004">
    <property type="entry name" value="Translation factor GUF1, mitochondrial"/>
    <property type="match status" value="1"/>
</dbReference>
<sequence>MTDQRLIRNFCIIAHIDHGKSTLADRLLEITGTVTQREMKEQLLDSMDLEREKGITIKARAVQMHYKAHDGQEFELNLIDTPGHVDFSYEVSRSLSACEGALLVVDASQGIEAQTLANLYLAVEHGLEIIPVVNKIDLPAAQPEVVIAEIEKVIGIRGEECIRASAKTGLGVDEILEAIVYRIPPPKGDFDKPLRALIFDSHFDSYKGVIAYVRLMDGVLKSRDVVKMMSNGKTAEVLEIGVFRPVMTPLPEITAGETGYIATGLKVVGDCQVGDTITLYSNPAETALPGYRPAKPMVFAGIYPISSDDYTNLREALDKLQLNDASLIFQPETSAALGFGFRVGFLGLLHMEIIKERLEREYNLELLITAPSVEYHVMKNNGEVLLVDNPSDFPNAGEIMEIEEPWMTIHIITPTRYIGQIMELVTNRRGEYKKMDYLDETRVLLDYDMPLGELIVDFYDQLKSRTKGYASLDYIFGTYKVADLVKLDILVNGTPVDALSLITHRDKAFSQGRVLTQKLRGLIPRQLFEVPIQAAIGSKVVARETISANRKNVLAKCYGGDITRKRKLLEKQKEGKARMKMVGNVEIPQEAFMAVLSLEDEREKK</sequence>
<dbReference type="GO" id="GO:0005886">
    <property type="term" value="C:plasma membrane"/>
    <property type="evidence" value="ECO:0007669"/>
    <property type="project" value="UniProtKB-SubCell"/>
</dbReference>
<keyword evidence="4 12" id="KW-0378">Hydrolase</keyword>
<dbReference type="RefSeq" id="WP_341469503.1">
    <property type="nucleotide sequence ID" value="NZ_CP128399.1"/>
</dbReference>
<keyword evidence="3 12" id="KW-0547">Nucleotide-binding</keyword>
<dbReference type="InterPro" id="IPR006297">
    <property type="entry name" value="EF-4"/>
</dbReference>
<proteinExistence type="inferred from homology"/>
<dbReference type="InterPro" id="IPR031157">
    <property type="entry name" value="G_TR_CS"/>
</dbReference>
<dbReference type="EC" id="3.6.5.n1" evidence="11 12"/>
<dbReference type="Gene3D" id="3.30.70.870">
    <property type="entry name" value="Elongation Factor G (Translational Gtpase), domain 3"/>
    <property type="match status" value="1"/>
</dbReference>
<dbReference type="FunFam" id="3.40.50.300:FF:000078">
    <property type="entry name" value="Elongation factor 4"/>
    <property type="match status" value="1"/>
</dbReference>
<protein>
    <recommendedName>
        <fullName evidence="11 12">Elongation factor 4</fullName>
        <shortName evidence="12">EF-4</shortName>
        <ecNumber evidence="11 12">3.6.5.n1</ecNumber>
    </recommendedName>
    <alternativeName>
        <fullName evidence="12">Ribosomal back-translocase LepA</fullName>
    </alternativeName>
</protein>
<dbReference type="CDD" id="cd01890">
    <property type="entry name" value="LepA"/>
    <property type="match status" value="1"/>
</dbReference>
<keyword evidence="17" id="KW-1185">Reference proteome</keyword>
<keyword evidence="7 12" id="KW-0472">Membrane</keyword>
<evidence type="ECO:0000259" key="13">
    <source>
        <dbReference type="PROSITE" id="PS51722"/>
    </source>
</evidence>
<dbReference type="InterPro" id="IPR013842">
    <property type="entry name" value="LepA_CTD"/>
</dbReference>
<dbReference type="SMART" id="SM00838">
    <property type="entry name" value="EFG_C"/>
    <property type="match status" value="1"/>
</dbReference>
<evidence type="ECO:0000256" key="4">
    <source>
        <dbReference type="ARBA" id="ARBA00022801"/>
    </source>
</evidence>
<evidence type="ECO:0000256" key="8">
    <source>
        <dbReference type="ARBA" id="ARBA00050293"/>
    </source>
</evidence>
<dbReference type="InterPro" id="IPR027417">
    <property type="entry name" value="P-loop_NTPase"/>
</dbReference>
<dbReference type="Gene3D" id="2.40.30.10">
    <property type="entry name" value="Translation factors"/>
    <property type="match status" value="1"/>
</dbReference>
<feature type="binding site" evidence="12">
    <location>
        <begin position="17"/>
        <end position="22"/>
    </location>
    <ligand>
        <name>GTP</name>
        <dbReference type="ChEBI" id="CHEBI:37565"/>
    </ligand>
</feature>
<dbReference type="Pfam" id="PF06421">
    <property type="entry name" value="LepA_C"/>
    <property type="match status" value="1"/>
</dbReference>
<evidence type="ECO:0000313" key="17">
    <source>
        <dbReference type="Proteomes" id="UP001431572"/>
    </source>
</evidence>
<comment type="similarity">
    <text evidence="10">Belongs to the GTP-binding elongation factor family. LepA subfamily.</text>
</comment>
<evidence type="ECO:0000256" key="9">
    <source>
        <dbReference type="ARBA" id="ARBA00057626"/>
    </source>
</evidence>
<dbReference type="GO" id="GO:0005525">
    <property type="term" value="F:GTP binding"/>
    <property type="evidence" value="ECO:0007669"/>
    <property type="project" value="UniProtKB-UniRule"/>
</dbReference>
<dbReference type="NCBIfam" id="TIGR00231">
    <property type="entry name" value="small_GTP"/>
    <property type="match status" value="1"/>
</dbReference>
<evidence type="ECO:0000313" key="15">
    <source>
        <dbReference type="EMBL" id="WJW67614.1"/>
    </source>
</evidence>
<evidence type="ECO:0000256" key="1">
    <source>
        <dbReference type="ARBA" id="ARBA00005454"/>
    </source>
</evidence>
<keyword evidence="14" id="KW-0251">Elongation factor</keyword>
<dbReference type="InterPro" id="IPR038363">
    <property type="entry name" value="LepA_C_sf"/>
</dbReference>
<dbReference type="CDD" id="cd03699">
    <property type="entry name" value="EF4_II"/>
    <property type="match status" value="1"/>
</dbReference>
<dbReference type="FunFam" id="3.30.70.2570:FF:000001">
    <property type="entry name" value="Translation factor GUF1, mitochondrial"/>
    <property type="match status" value="1"/>
</dbReference>
<feature type="binding site" evidence="12">
    <location>
        <begin position="134"/>
        <end position="137"/>
    </location>
    <ligand>
        <name>GTP</name>
        <dbReference type="ChEBI" id="CHEBI:37565"/>
    </ligand>
</feature>
<feature type="domain" description="Tr-type G" evidence="13">
    <location>
        <begin position="5"/>
        <end position="187"/>
    </location>
</feature>
<dbReference type="GO" id="GO:0045727">
    <property type="term" value="P:positive regulation of translation"/>
    <property type="evidence" value="ECO:0007669"/>
    <property type="project" value="UniProtKB-UniRule"/>
</dbReference>
<dbReference type="Pfam" id="PF00679">
    <property type="entry name" value="EFG_C"/>
    <property type="match status" value="1"/>
</dbReference>
<reference evidence="15" key="2">
    <citation type="journal article" date="2024" name="Nature">
        <title>Anoxygenic phototroph of the Chloroflexota uses a type I reaction centre.</title>
        <authorList>
            <person name="Tsuji J.M."/>
            <person name="Shaw N.A."/>
            <person name="Nagashima S."/>
            <person name="Venkiteswaran J.J."/>
            <person name="Schiff S.L."/>
            <person name="Watanabe T."/>
            <person name="Fukui M."/>
            <person name="Hanada S."/>
            <person name="Tank M."/>
            <person name="Neufeld J.D."/>
        </authorList>
    </citation>
    <scope>NUCLEOTIDE SEQUENCE</scope>
    <source>
        <strain evidence="15">L227-S17</strain>
    </source>
</reference>
<evidence type="ECO:0000256" key="3">
    <source>
        <dbReference type="ARBA" id="ARBA00022741"/>
    </source>
</evidence>
<dbReference type="Gene3D" id="3.30.70.240">
    <property type="match status" value="1"/>
</dbReference>
<dbReference type="FunFam" id="2.40.30.10:FF:000015">
    <property type="entry name" value="Translation factor GUF1, mitochondrial"/>
    <property type="match status" value="1"/>
</dbReference>
<dbReference type="Gene3D" id="3.30.70.2570">
    <property type="entry name" value="Elongation factor 4, C-terminal domain"/>
    <property type="match status" value="1"/>
</dbReference>
<dbReference type="SUPFAM" id="SSF54980">
    <property type="entry name" value="EF-G C-terminal domain-like"/>
    <property type="match status" value="2"/>
</dbReference>
<gene>
    <name evidence="12 14" type="primary">lepA</name>
    <name evidence="14" type="ORF">HXX08_07690</name>
    <name evidence="15" type="ORF">OZ401_000883</name>
</gene>
<dbReference type="EMBL" id="CP128399">
    <property type="protein sequence ID" value="WJW67614.1"/>
    <property type="molecule type" value="Genomic_DNA"/>
</dbReference>
<dbReference type="InterPro" id="IPR035647">
    <property type="entry name" value="EFG_III/V"/>
</dbReference>
<dbReference type="Pfam" id="PF00009">
    <property type="entry name" value="GTP_EFTU"/>
    <property type="match status" value="1"/>
</dbReference>
<dbReference type="PROSITE" id="PS51722">
    <property type="entry name" value="G_TR_2"/>
    <property type="match status" value="1"/>
</dbReference>
<keyword evidence="5 12" id="KW-0648">Protein biosynthesis</keyword>
<comment type="catalytic activity">
    <reaction evidence="8 12">
        <text>GTP + H2O = GDP + phosphate + H(+)</text>
        <dbReference type="Rhea" id="RHEA:19669"/>
        <dbReference type="ChEBI" id="CHEBI:15377"/>
        <dbReference type="ChEBI" id="CHEBI:15378"/>
        <dbReference type="ChEBI" id="CHEBI:37565"/>
        <dbReference type="ChEBI" id="CHEBI:43474"/>
        <dbReference type="ChEBI" id="CHEBI:58189"/>
        <dbReference type="EC" id="3.6.5.n1"/>
    </reaction>
</comment>
<evidence type="ECO:0000256" key="10">
    <source>
        <dbReference type="ARBA" id="ARBA00061052"/>
    </source>
</evidence>
<comment type="subcellular location">
    <subcellularLocation>
        <location evidence="12">Cell membrane</location>
        <topology evidence="12">Peripheral membrane protein</topology>
        <orientation evidence="12">Cytoplasmic side</orientation>
    </subcellularLocation>
</comment>
<dbReference type="CDD" id="cd03709">
    <property type="entry name" value="lepA_C"/>
    <property type="match status" value="1"/>
</dbReference>
<evidence type="ECO:0000313" key="14">
    <source>
        <dbReference type="EMBL" id="NWJ45745.1"/>
    </source>
</evidence>
<dbReference type="GO" id="GO:0043022">
    <property type="term" value="F:ribosome binding"/>
    <property type="evidence" value="ECO:0007669"/>
    <property type="project" value="UniProtKB-UniRule"/>
</dbReference>
<dbReference type="CDD" id="cd16260">
    <property type="entry name" value="EF4_III"/>
    <property type="match status" value="1"/>
</dbReference>
<dbReference type="Proteomes" id="UP001431572">
    <property type="component" value="Chromosome 1"/>
</dbReference>
<comment type="function">
    <text evidence="9 12">Required for accurate and efficient protein synthesis under certain stress conditions. May act as a fidelity factor of the translation reaction, by catalyzing a one-codon backward translocation of tRNAs on improperly translocated ribosomes. Back-translocation proceeds from a post-translocation (POST) complex to a pre-translocation (PRE) complex, thus giving elongation factor G a second chance to translocate the tRNAs correctly. Binds to ribosomes in a GTP-dependent manner.</text>
</comment>
<evidence type="ECO:0000256" key="11">
    <source>
        <dbReference type="ARBA" id="ARBA00066744"/>
    </source>
</evidence>
<dbReference type="InterPro" id="IPR000640">
    <property type="entry name" value="EFG_V-like"/>
</dbReference>
<evidence type="ECO:0000256" key="7">
    <source>
        <dbReference type="ARBA" id="ARBA00023136"/>
    </source>
</evidence>
<evidence type="ECO:0000256" key="6">
    <source>
        <dbReference type="ARBA" id="ARBA00023134"/>
    </source>
</evidence>
<evidence type="ECO:0000256" key="5">
    <source>
        <dbReference type="ARBA" id="ARBA00022917"/>
    </source>
</evidence>
<comment type="similarity">
    <text evidence="1 12">Belongs to the TRAFAC class translation factor GTPase superfamily. Classic translation factor GTPase family. LepA subfamily.</text>
</comment>
<dbReference type="EMBL" id="JACATZ010000001">
    <property type="protein sequence ID" value="NWJ45745.1"/>
    <property type="molecule type" value="Genomic_DNA"/>
</dbReference>
<dbReference type="InterPro" id="IPR000795">
    <property type="entry name" value="T_Tr_GTP-bd_dom"/>
</dbReference>
<name>A0A8T7M3D4_9CHLR</name>